<organism evidence="1 2">
    <name type="scientific">Trifolium medium</name>
    <dbReference type="NCBI Taxonomy" id="97028"/>
    <lineage>
        <taxon>Eukaryota</taxon>
        <taxon>Viridiplantae</taxon>
        <taxon>Streptophyta</taxon>
        <taxon>Embryophyta</taxon>
        <taxon>Tracheophyta</taxon>
        <taxon>Spermatophyta</taxon>
        <taxon>Magnoliopsida</taxon>
        <taxon>eudicotyledons</taxon>
        <taxon>Gunneridae</taxon>
        <taxon>Pentapetalae</taxon>
        <taxon>rosids</taxon>
        <taxon>fabids</taxon>
        <taxon>Fabales</taxon>
        <taxon>Fabaceae</taxon>
        <taxon>Papilionoideae</taxon>
        <taxon>50 kb inversion clade</taxon>
        <taxon>NPAAA clade</taxon>
        <taxon>Hologalegina</taxon>
        <taxon>IRL clade</taxon>
        <taxon>Trifolieae</taxon>
        <taxon>Trifolium</taxon>
    </lineage>
</organism>
<dbReference type="AlphaFoldDB" id="A0A392VEG2"/>
<evidence type="ECO:0000313" key="1">
    <source>
        <dbReference type="EMBL" id="MCI85862.1"/>
    </source>
</evidence>
<sequence length="61" mass="6670">ETILHCVSDCDFSRPIWHHQEFITPDFFSSMDARESLKFGSTGSQTFAFSTGVGGPGGTEI</sequence>
<keyword evidence="2" id="KW-1185">Reference proteome</keyword>
<reference evidence="1 2" key="1">
    <citation type="journal article" date="2018" name="Front. Plant Sci.">
        <title>Red Clover (Trifolium pratense) and Zigzag Clover (T. medium) - A Picture of Genomic Similarities and Differences.</title>
        <authorList>
            <person name="Dluhosova J."/>
            <person name="Istvanek J."/>
            <person name="Nedelnik J."/>
            <person name="Repkova J."/>
        </authorList>
    </citation>
    <scope>NUCLEOTIDE SEQUENCE [LARGE SCALE GENOMIC DNA]</scope>
    <source>
        <strain evidence="2">cv. 10/8</strain>
        <tissue evidence="1">Leaf</tissue>
    </source>
</reference>
<feature type="non-terminal residue" evidence="1">
    <location>
        <position position="1"/>
    </location>
</feature>
<name>A0A392VEG2_9FABA</name>
<accession>A0A392VEG2</accession>
<protein>
    <submittedName>
        <fullName evidence="1">Uncharacterized protein</fullName>
    </submittedName>
</protein>
<comment type="caution">
    <text evidence="1">The sequence shown here is derived from an EMBL/GenBank/DDBJ whole genome shotgun (WGS) entry which is preliminary data.</text>
</comment>
<dbReference type="Proteomes" id="UP000265520">
    <property type="component" value="Unassembled WGS sequence"/>
</dbReference>
<dbReference type="EMBL" id="LXQA011125446">
    <property type="protein sequence ID" value="MCI85862.1"/>
    <property type="molecule type" value="Genomic_DNA"/>
</dbReference>
<proteinExistence type="predicted"/>
<evidence type="ECO:0000313" key="2">
    <source>
        <dbReference type="Proteomes" id="UP000265520"/>
    </source>
</evidence>